<gene>
    <name evidence="2" type="ordered locus">Hbal_2303</name>
</gene>
<keyword evidence="3" id="KW-1185">Reference proteome</keyword>
<keyword evidence="2" id="KW-0503">Monooxygenase</keyword>
<reference evidence="3" key="1">
    <citation type="journal article" date="2011" name="J. Bacteriol.">
        <title>Genome sequences of eight morphologically diverse alphaproteobacteria.</title>
        <authorList>
            <consortium name="US DOE Joint Genome Institute"/>
            <person name="Brown P.J."/>
            <person name="Kysela D.T."/>
            <person name="Buechlein A."/>
            <person name="Hemmerich C."/>
            <person name="Brun Y.V."/>
        </authorList>
    </citation>
    <scope>NUCLEOTIDE SEQUENCE [LARGE SCALE GENOMIC DNA]</scope>
    <source>
        <strain evidence="3">ATCC 49814 / DSM 5838 / IFAM 1418</strain>
    </source>
</reference>
<dbReference type="PANTHER" id="PTHR33336:SF15">
    <property type="entry name" value="ABM DOMAIN-CONTAINING PROTEIN"/>
    <property type="match status" value="1"/>
</dbReference>
<dbReference type="STRING" id="582402.Hbal_2303"/>
<dbReference type="Proteomes" id="UP000002745">
    <property type="component" value="Chromosome"/>
</dbReference>
<dbReference type="PROSITE" id="PS51725">
    <property type="entry name" value="ABM"/>
    <property type="match status" value="1"/>
</dbReference>
<dbReference type="InterPro" id="IPR007138">
    <property type="entry name" value="ABM_dom"/>
</dbReference>
<dbReference type="Pfam" id="PF03992">
    <property type="entry name" value="ABM"/>
    <property type="match status" value="1"/>
</dbReference>
<dbReference type="RefSeq" id="WP_015828133.1">
    <property type="nucleotide sequence ID" value="NC_012982.1"/>
</dbReference>
<dbReference type="GO" id="GO:0004497">
    <property type="term" value="F:monooxygenase activity"/>
    <property type="evidence" value="ECO:0007669"/>
    <property type="project" value="UniProtKB-KW"/>
</dbReference>
<dbReference type="InterPro" id="IPR050744">
    <property type="entry name" value="AI-2_Isomerase_LsrG"/>
</dbReference>
<feature type="domain" description="ABM" evidence="1">
    <location>
        <begin position="6"/>
        <end position="95"/>
    </location>
</feature>
<dbReference type="PANTHER" id="PTHR33336">
    <property type="entry name" value="QUINOL MONOOXYGENASE YGIN-RELATED"/>
    <property type="match status" value="1"/>
</dbReference>
<evidence type="ECO:0000259" key="1">
    <source>
        <dbReference type="PROSITE" id="PS51725"/>
    </source>
</evidence>
<dbReference type="KEGG" id="hba:Hbal_2303"/>
<dbReference type="Gene3D" id="3.30.70.100">
    <property type="match status" value="1"/>
</dbReference>
<keyword evidence="2" id="KW-0560">Oxidoreductase</keyword>
<proteinExistence type="predicted"/>
<dbReference type="HOGENOM" id="CLU_131496_13_2_5"/>
<dbReference type="OrthoDB" id="287932at2"/>
<protein>
    <submittedName>
        <fullName evidence="2">Antibiotic biosynthesis monooxygenase</fullName>
    </submittedName>
</protein>
<dbReference type="eggNOG" id="COG1359">
    <property type="taxonomic scope" value="Bacteria"/>
</dbReference>
<evidence type="ECO:0000313" key="2">
    <source>
        <dbReference type="EMBL" id="ACT59983.1"/>
    </source>
</evidence>
<name>C6XMR9_HIRBI</name>
<evidence type="ECO:0000313" key="3">
    <source>
        <dbReference type="Proteomes" id="UP000002745"/>
    </source>
</evidence>
<sequence length="102" mass="11827">MSQKVIIVTGTFRLPIENREAARNAMQTMVEKSRAEAGCILYSYAFDFLDENLVHFIEKWDSREALQAHFAIKHMAEWRSTWPDLGVADRNANLYEAVEESF</sequence>
<dbReference type="AlphaFoldDB" id="C6XMR9"/>
<organism evidence="2 3">
    <name type="scientific">Hirschia baltica (strain ATCC 49814 / DSM 5838 / IFAM 1418)</name>
    <dbReference type="NCBI Taxonomy" id="582402"/>
    <lineage>
        <taxon>Bacteria</taxon>
        <taxon>Pseudomonadati</taxon>
        <taxon>Pseudomonadota</taxon>
        <taxon>Alphaproteobacteria</taxon>
        <taxon>Hyphomonadales</taxon>
        <taxon>Hyphomonadaceae</taxon>
        <taxon>Hirschia</taxon>
    </lineage>
</organism>
<accession>C6XMR9</accession>
<dbReference type="SUPFAM" id="SSF54909">
    <property type="entry name" value="Dimeric alpha+beta barrel"/>
    <property type="match status" value="1"/>
</dbReference>
<dbReference type="EMBL" id="CP001678">
    <property type="protein sequence ID" value="ACT59983.1"/>
    <property type="molecule type" value="Genomic_DNA"/>
</dbReference>
<dbReference type="InterPro" id="IPR011008">
    <property type="entry name" value="Dimeric_a/b-barrel"/>
</dbReference>